<name>A0A162UXC7_9CLOT</name>
<dbReference type="EMBL" id="LWAE01000001">
    <property type="protein sequence ID" value="KZL94381.1"/>
    <property type="molecule type" value="Genomic_DNA"/>
</dbReference>
<evidence type="ECO:0000313" key="2">
    <source>
        <dbReference type="Proteomes" id="UP000076603"/>
    </source>
</evidence>
<organism evidence="1 2">
    <name type="scientific">Clostridium magnum DSM 2767</name>
    <dbReference type="NCBI Taxonomy" id="1121326"/>
    <lineage>
        <taxon>Bacteria</taxon>
        <taxon>Bacillati</taxon>
        <taxon>Bacillota</taxon>
        <taxon>Clostridia</taxon>
        <taxon>Eubacteriales</taxon>
        <taxon>Clostridiaceae</taxon>
        <taxon>Clostridium</taxon>
    </lineage>
</organism>
<dbReference type="PATRIC" id="fig|1121326.3.peg.1404"/>
<evidence type="ECO:0000313" key="1">
    <source>
        <dbReference type="EMBL" id="KZL94381.1"/>
    </source>
</evidence>
<protein>
    <submittedName>
        <fullName evidence="1">Uncharacterized protein</fullName>
    </submittedName>
</protein>
<dbReference type="Proteomes" id="UP000076603">
    <property type="component" value="Unassembled WGS sequence"/>
</dbReference>
<gene>
    <name evidence="1" type="ORF">CLMAG_14340</name>
</gene>
<dbReference type="STRING" id="1121326.CLMAG_14340"/>
<sequence length="79" mass="8926">MLKEFLQIKKIIALLLTIVFCYLAIVNKVTSEQYLTVFSLVIAFYFGQSTARQAVKETTATNPEVPKVIDPVNITNDMK</sequence>
<dbReference type="RefSeq" id="WP_066619843.1">
    <property type="nucleotide sequence ID" value="NZ_FQXL01000079.1"/>
</dbReference>
<proteinExistence type="predicted"/>
<keyword evidence="2" id="KW-1185">Reference proteome</keyword>
<accession>A0A162UXC7</accession>
<comment type="caution">
    <text evidence="1">The sequence shown here is derived from an EMBL/GenBank/DDBJ whole genome shotgun (WGS) entry which is preliminary data.</text>
</comment>
<reference evidence="1 2" key="1">
    <citation type="submission" date="2016-04" db="EMBL/GenBank/DDBJ databases">
        <title>Genome sequence of Clostridium magnum DSM 2767.</title>
        <authorList>
            <person name="Poehlein A."/>
            <person name="Uhlig R."/>
            <person name="Fischer R."/>
            <person name="Bahl H."/>
            <person name="Daniel R."/>
        </authorList>
    </citation>
    <scope>NUCLEOTIDE SEQUENCE [LARGE SCALE GENOMIC DNA]</scope>
    <source>
        <strain evidence="1 2">DSM 2767</strain>
    </source>
</reference>
<dbReference type="AlphaFoldDB" id="A0A162UXC7"/>